<dbReference type="AlphaFoldDB" id="A0A6M0K2Q1"/>
<feature type="domain" description="UspA" evidence="5">
    <location>
        <begin position="151"/>
        <end position="314"/>
    </location>
</feature>
<keyword evidence="7" id="KW-1185">Reference proteome</keyword>
<evidence type="ECO:0000313" key="7">
    <source>
        <dbReference type="Proteomes" id="UP000483379"/>
    </source>
</evidence>
<dbReference type="Gene3D" id="3.40.50.12370">
    <property type="match status" value="1"/>
</dbReference>
<gene>
    <name evidence="6" type="ORF">G3446_15285</name>
</gene>
<organism evidence="6 7">
    <name type="scientific">Thiorhodococcus minor</name>
    <dbReference type="NCBI Taxonomy" id="57489"/>
    <lineage>
        <taxon>Bacteria</taxon>
        <taxon>Pseudomonadati</taxon>
        <taxon>Pseudomonadota</taxon>
        <taxon>Gammaproteobacteria</taxon>
        <taxon>Chromatiales</taxon>
        <taxon>Chromatiaceae</taxon>
        <taxon>Thiorhodococcus</taxon>
    </lineage>
</organism>
<evidence type="ECO:0000259" key="5">
    <source>
        <dbReference type="Pfam" id="PF00582"/>
    </source>
</evidence>
<keyword evidence="3" id="KW-0963">Cytoplasm</keyword>
<reference evidence="6 7" key="1">
    <citation type="submission" date="2020-02" db="EMBL/GenBank/DDBJ databases">
        <title>Genome sequences of Thiorhodococcus mannitoliphagus and Thiorhodococcus minor, purple sulfur photosynthetic bacteria in the gammaproteobacterial family, Chromatiaceae.</title>
        <authorList>
            <person name="Aviles F.A."/>
            <person name="Meyer T.E."/>
            <person name="Kyndt J.A."/>
        </authorList>
    </citation>
    <scope>NUCLEOTIDE SEQUENCE [LARGE SCALE GENOMIC DNA]</scope>
    <source>
        <strain evidence="6 7">DSM 11518</strain>
    </source>
</reference>
<dbReference type="GO" id="GO:0005737">
    <property type="term" value="C:cytoplasm"/>
    <property type="evidence" value="ECO:0007669"/>
    <property type="project" value="UniProtKB-SubCell"/>
</dbReference>
<feature type="domain" description="UspA" evidence="5">
    <location>
        <begin position="4"/>
        <end position="142"/>
    </location>
</feature>
<dbReference type="PANTHER" id="PTHR47892:SF1">
    <property type="entry name" value="UNIVERSAL STRESS PROTEIN E"/>
    <property type="match status" value="1"/>
</dbReference>
<dbReference type="InterPro" id="IPR006016">
    <property type="entry name" value="UspA"/>
</dbReference>
<dbReference type="SUPFAM" id="SSF52402">
    <property type="entry name" value="Adenine nucleotide alpha hydrolases-like"/>
    <property type="match status" value="2"/>
</dbReference>
<evidence type="ECO:0000256" key="1">
    <source>
        <dbReference type="ARBA" id="ARBA00004496"/>
    </source>
</evidence>
<dbReference type="PANTHER" id="PTHR47892">
    <property type="entry name" value="UNIVERSAL STRESS PROTEIN E"/>
    <property type="match status" value="1"/>
</dbReference>
<comment type="function">
    <text evidence="4">Required for resistance to DNA-damaging agents.</text>
</comment>
<dbReference type="RefSeq" id="WP_164453697.1">
    <property type="nucleotide sequence ID" value="NZ_JAAIJQ010000045.1"/>
</dbReference>
<evidence type="ECO:0000256" key="3">
    <source>
        <dbReference type="ARBA" id="ARBA00022490"/>
    </source>
</evidence>
<comment type="subcellular location">
    <subcellularLocation>
        <location evidence="1">Cytoplasm</location>
    </subcellularLocation>
</comment>
<protein>
    <submittedName>
        <fullName evidence="6">Universal stress protein</fullName>
    </submittedName>
</protein>
<dbReference type="InterPro" id="IPR006015">
    <property type="entry name" value="Universal_stress_UspA"/>
</dbReference>
<dbReference type="Proteomes" id="UP000483379">
    <property type="component" value="Unassembled WGS sequence"/>
</dbReference>
<comment type="similarity">
    <text evidence="2">Belongs to the universal stress protein A family.</text>
</comment>
<evidence type="ECO:0000256" key="2">
    <source>
        <dbReference type="ARBA" id="ARBA00008791"/>
    </source>
</evidence>
<evidence type="ECO:0000313" key="6">
    <source>
        <dbReference type="EMBL" id="NEV63233.1"/>
    </source>
</evidence>
<accession>A0A6M0K2Q1</accession>
<dbReference type="PRINTS" id="PR01438">
    <property type="entry name" value="UNVRSLSTRESS"/>
</dbReference>
<proteinExistence type="inferred from homology"/>
<evidence type="ECO:0000256" key="4">
    <source>
        <dbReference type="ARBA" id="ARBA00037131"/>
    </source>
</evidence>
<dbReference type="Pfam" id="PF00582">
    <property type="entry name" value="Usp"/>
    <property type="match status" value="2"/>
</dbReference>
<comment type="caution">
    <text evidence="6">The sequence shown here is derived from an EMBL/GenBank/DDBJ whole genome shotgun (WGS) entry which is preliminary data.</text>
</comment>
<name>A0A6M0K2Q1_9GAMM</name>
<sequence length="338" mass="36601">MKRFKSMLYVVETGKRCTSVLRRAVALAETNQANLTLVDVVPQVPAGIGMPRGGPLSADLQTALRTEHAQALDALAEPYRQRAEIQCKVLVGTPYLEVIREVLREGHDLVIKAPEDPSWLALLFGSNDMHLLRKCPCPICITKCDAPTAFRRILAAVDLADDDPTEGSRAHRSLSHQILEVAAWMALTELAELHLVTVWEAIGEGVMRSASINVQAQEVFAYVEAVRRQHEAGLDALLHALEDTLGPEALTLLKPRKHLIRGAPSKEIPAQAKRLEADLVVMGTVGRSGIPGLLIGNTAETILYQLDCSVLAIKPPGFVSPVSIEPSPQTSPPTPGPT</sequence>
<dbReference type="EMBL" id="JAAIJQ010000045">
    <property type="protein sequence ID" value="NEV63233.1"/>
    <property type="molecule type" value="Genomic_DNA"/>
</dbReference>